<proteinExistence type="predicted"/>
<organism evidence="1">
    <name type="scientific">Candidatus Caldatribacterium saccharofermentans</name>
    <dbReference type="NCBI Taxonomy" id="1454753"/>
    <lineage>
        <taxon>Bacteria</taxon>
        <taxon>Pseudomonadati</taxon>
        <taxon>Atribacterota</taxon>
        <taxon>Atribacteria</taxon>
        <taxon>Atribacterales</taxon>
        <taxon>Candidatus Caldatribacteriaceae</taxon>
        <taxon>Candidatus Caldatribacterium</taxon>
    </lineage>
</organism>
<dbReference type="Gene3D" id="3.20.20.410">
    <property type="entry name" value="Protein of unknown function UPF0759"/>
    <property type="match status" value="1"/>
</dbReference>
<dbReference type="InterPro" id="IPR002763">
    <property type="entry name" value="DUF72"/>
</dbReference>
<dbReference type="PANTHER" id="PTHR30348:SF4">
    <property type="entry name" value="DUF72 DOMAIN-CONTAINING PROTEIN"/>
    <property type="match status" value="1"/>
</dbReference>
<sequence length="241" mass="28626">MLVTVRIGTSGWIYDHWKGVVYPENLPKRAWLAFYATLFDTVEINTSFYHLPKETALTRWYAETPPSFLFAVKASRYITHVKKLRDVEEPLALFFRRVELLKEKCGPLLFQFPPRFTFHREILVAFVARLASHFRYVFEFRHPSFFCKEVYDLLRRHNIALCFADTPFFPYAEVVTASFVYLRLHGSRSLYTHCYDREELESWAEKIRSFSRMGEVYCYFDNDYQGFAVQNAQELLKILGS</sequence>
<dbReference type="SUPFAM" id="SSF117396">
    <property type="entry name" value="TM1631-like"/>
    <property type="match status" value="1"/>
</dbReference>
<dbReference type="PANTHER" id="PTHR30348">
    <property type="entry name" value="UNCHARACTERIZED PROTEIN YECE"/>
    <property type="match status" value="1"/>
</dbReference>
<comment type="caution">
    <text evidence="1">The sequence shown here is derived from an EMBL/GenBank/DDBJ whole genome shotgun (WGS) entry which is preliminary data.</text>
</comment>
<accession>A0A7V4WLC7</accession>
<name>A0A7V4WLC7_9BACT</name>
<dbReference type="Pfam" id="PF01904">
    <property type="entry name" value="DUF72"/>
    <property type="match status" value="1"/>
</dbReference>
<gene>
    <name evidence="1" type="ORF">ENW11_09670</name>
</gene>
<dbReference type="AlphaFoldDB" id="A0A7V4WLC7"/>
<dbReference type="InterPro" id="IPR036520">
    <property type="entry name" value="UPF0759_sf"/>
</dbReference>
<evidence type="ECO:0000313" key="1">
    <source>
        <dbReference type="EMBL" id="HGY40056.1"/>
    </source>
</evidence>
<protein>
    <submittedName>
        <fullName evidence="1">DUF72 domain-containing protein</fullName>
    </submittedName>
</protein>
<dbReference type="EMBL" id="DTIY01000076">
    <property type="protein sequence ID" value="HGY40056.1"/>
    <property type="molecule type" value="Genomic_DNA"/>
</dbReference>
<reference evidence="1" key="1">
    <citation type="journal article" date="2020" name="mSystems">
        <title>Genome- and Community-Level Interaction Insights into Carbon Utilization and Element Cycling Functions of Hydrothermarchaeota in Hydrothermal Sediment.</title>
        <authorList>
            <person name="Zhou Z."/>
            <person name="Liu Y."/>
            <person name="Xu W."/>
            <person name="Pan J."/>
            <person name="Luo Z.H."/>
            <person name="Li M."/>
        </authorList>
    </citation>
    <scope>NUCLEOTIDE SEQUENCE [LARGE SCALE GENOMIC DNA]</scope>
    <source>
        <strain evidence="1">SpSt-82</strain>
    </source>
</reference>